<protein>
    <submittedName>
        <fullName evidence="1">TIGR01741 family protein</fullName>
    </submittedName>
</protein>
<dbReference type="InterPro" id="IPR036170">
    <property type="entry name" value="YezG-like_sf"/>
</dbReference>
<dbReference type="OrthoDB" id="1633905at2"/>
<dbReference type="EMBL" id="PDCJ01000001">
    <property type="protein sequence ID" value="PEG31414.1"/>
    <property type="molecule type" value="Genomic_DNA"/>
</dbReference>
<name>A0A2A7MI84_9CLOT</name>
<evidence type="ECO:0000313" key="2">
    <source>
        <dbReference type="Proteomes" id="UP000220840"/>
    </source>
</evidence>
<accession>A0A2A7MI84</accession>
<dbReference type="InterPro" id="IPR006728">
    <property type="entry name" value="YezG-like"/>
</dbReference>
<gene>
    <name evidence="1" type="ORF">CQ394_06810</name>
</gene>
<dbReference type="Pfam" id="PF04634">
    <property type="entry name" value="YezG-like"/>
    <property type="match status" value="1"/>
</dbReference>
<evidence type="ECO:0000313" key="1">
    <source>
        <dbReference type="EMBL" id="PEG31414.1"/>
    </source>
</evidence>
<proteinExistence type="predicted"/>
<dbReference type="STRING" id="137838.GCA_001458595_02830"/>
<comment type="caution">
    <text evidence="1">The sequence shown here is derived from an EMBL/GenBank/DDBJ whole genome shotgun (WGS) entry which is preliminary data.</text>
</comment>
<dbReference type="Proteomes" id="UP000220840">
    <property type="component" value="Unassembled WGS sequence"/>
</dbReference>
<organism evidence="1 2">
    <name type="scientific">Clostridium neonatale</name>
    <dbReference type="NCBI Taxonomy" id="137838"/>
    <lineage>
        <taxon>Bacteria</taxon>
        <taxon>Bacillati</taxon>
        <taxon>Bacillota</taxon>
        <taxon>Clostridia</taxon>
        <taxon>Eubacteriales</taxon>
        <taxon>Clostridiaceae</taxon>
        <taxon>Clostridium</taxon>
    </lineage>
</organism>
<keyword evidence="2" id="KW-1185">Reference proteome</keyword>
<sequence length="157" mass="19076">MEKELDRLYNELVNHIVSMIPTGWKKIFFLGEVEKNKSTYNITFYFVDDNNFIQRAFDIPDKYNVSEEIFDDLLIEANDIMIKIYDCFIKNNQKNWVQMYWNVSEEGKFSVEFSYNENIFKEMIPSLREIVWAYTKFNYIPKDKYSKELLNEYISKN</sequence>
<dbReference type="NCBIfam" id="TIGR01741">
    <property type="entry name" value="staph_tand_hypo"/>
    <property type="match status" value="1"/>
</dbReference>
<dbReference type="AlphaFoldDB" id="A0A2A7MI84"/>
<dbReference type="RefSeq" id="WP_058295571.1">
    <property type="nucleotide sequence ID" value="NZ_CAMRXJ010000057.1"/>
</dbReference>
<dbReference type="SUPFAM" id="SSF160424">
    <property type="entry name" value="BH3703-like"/>
    <property type="match status" value="1"/>
</dbReference>
<reference evidence="1 2" key="1">
    <citation type="submission" date="2017-10" db="EMBL/GenBank/DDBJ databases">
        <title>Effective Description of Clostridium neonatale sp. nov. linked to necrotizing enterocolitis in neonates and a clarification of species assignable to the genus Clostridium (Prazmowski 1880) emend. Lawson and Rainey 2016.</title>
        <authorList>
            <person name="Bernard K."/>
            <person name="Burdz T."/>
            <person name="Wiebe D."/>
            <person name="Balcewich B."/>
            <person name="Alfa M."/>
            <person name="Bernier A.-M."/>
        </authorList>
    </citation>
    <scope>NUCLEOTIDE SEQUENCE [LARGE SCALE GENOMIC DNA]</scope>
    <source>
        <strain evidence="1 2">LCDC99A005</strain>
    </source>
</reference>
<dbReference type="Gene3D" id="3.30.500.20">
    <property type="entry name" value="BH3703-like domains"/>
    <property type="match status" value="1"/>
</dbReference>